<dbReference type="PANTHER" id="PTHR10182:SF3">
    <property type="entry name" value="PROTEIN MO25"/>
    <property type="match status" value="1"/>
</dbReference>
<organism evidence="2">
    <name type="scientific">Anopheles atroparvus</name>
    <name type="common">European mosquito</name>
    <dbReference type="NCBI Taxonomy" id="41427"/>
    <lineage>
        <taxon>Eukaryota</taxon>
        <taxon>Metazoa</taxon>
        <taxon>Ecdysozoa</taxon>
        <taxon>Arthropoda</taxon>
        <taxon>Hexapoda</taxon>
        <taxon>Insecta</taxon>
        <taxon>Pterygota</taxon>
        <taxon>Neoptera</taxon>
        <taxon>Endopterygota</taxon>
        <taxon>Diptera</taxon>
        <taxon>Nematocera</taxon>
        <taxon>Culicoidea</taxon>
        <taxon>Culicidae</taxon>
        <taxon>Anophelinae</taxon>
        <taxon>Anopheles</taxon>
    </lineage>
</organism>
<dbReference type="OrthoDB" id="609103at2759"/>
<dbReference type="EnsemblMetazoa" id="AATE005769-RA">
    <property type="protein sequence ID" value="AATE005769-PA.1"/>
    <property type="gene ID" value="AATE005769"/>
</dbReference>
<dbReference type="Pfam" id="PF08569">
    <property type="entry name" value="Mo25"/>
    <property type="match status" value="1"/>
</dbReference>
<dbReference type="Proteomes" id="UP000075880">
    <property type="component" value="Unassembled WGS sequence"/>
</dbReference>
<dbReference type="VEuPathDB" id="VectorBase:AATE005769"/>
<dbReference type="EnsemblMetazoa" id="ENSAATROPT005455">
    <property type="protein sequence ID" value="ENSAATROPP005045"/>
    <property type="gene ID" value="ENSAATROPG004387"/>
</dbReference>
<dbReference type="InterPro" id="IPR013878">
    <property type="entry name" value="Mo25"/>
</dbReference>
<keyword evidence="3" id="KW-1185">Reference proteome</keyword>
<dbReference type="STRING" id="41427.A0A182IUK5"/>
<evidence type="ECO:0000313" key="3">
    <source>
        <dbReference type="Proteomes" id="UP000075880"/>
    </source>
</evidence>
<name>A0A182IUK5_ANOAO</name>
<protein>
    <submittedName>
        <fullName evidence="2">Uncharacterized protein</fullName>
    </submittedName>
</protein>
<evidence type="ECO:0000256" key="1">
    <source>
        <dbReference type="ARBA" id="ARBA00011012"/>
    </source>
</evidence>
<accession>A0A182IUK5</accession>
<evidence type="ECO:0000313" key="2">
    <source>
        <dbReference type="EnsemblMetazoa" id="AATE005769-PA.1"/>
    </source>
</evidence>
<proteinExistence type="inferred from homology"/>
<dbReference type="PANTHER" id="PTHR10182">
    <property type="entry name" value="CALCIUM-BINDING PROTEIN 39-RELATED"/>
    <property type="match status" value="1"/>
</dbReference>
<dbReference type="AlphaFoldDB" id="A0A182IUK5"/>
<dbReference type="InterPro" id="IPR016024">
    <property type="entry name" value="ARM-type_fold"/>
</dbReference>
<comment type="similarity">
    <text evidence="1">Belongs to the Mo25 family.</text>
</comment>
<dbReference type="SUPFAM" id="SSF48371">
    <property type="entry name" value="ARM repeat"/>
    <property type="match status" value="1"/>
</dbReference>
<dbReference type="GO" id="GO:0043539">
    <property type="term" value="F:protein serine/threonine kinase activator activity"/>
    <property type="evidence" value="ECO:0007669"/>
    <property type="project" value="TreeGrafter"/>
</dbReference>
<sequence length="342" mass="39959">MPLFGASKKCPRKVVHKLNHAINTLAREDSHSLKAQRIVSKNLVHIKNMIFSTDVAGQNDDMVVIELAHQIYSTNALLLLIQNLHRIDFEGRKDVAQIFINVLIRRTGARSPTVEYICTKPEILFTLMAGYDHLSIIFHIGSMLRECTKYEELAKIMLHSDEFFNFFRYVAATAFDVASDAFLTFKTLLTSHNLMCAKFLEQNYDRVFDQYEQLLNSENYVTRRQSLQLLGQLLQNEHNYKVMLKYISKEENLKLIMNMLNDKSNYNQYEAFHIFKYFVANPDKKTKVRKILLLNQKKLIKFLSTFLAHRFNDGSFNLEKAYVIEKIKELQPEPEPESETDE</sequence>
<reference evidence="3" key="1">
    <citation type="submission" date="2021-09" db="EMBL/GenBank/DDBJ databases">
        <authorList>
            <consortium name="Infravec"/>
            <person name="Campbell I L."/>
            <person name="Maslen G."/>
            <person name="Yates A."/>
        </authorList>
    </citation>
    <scope>NUCLEOTIDE SEQUENCE [LARGE SCALE GENOMIC DNA]</scope>
    <source>
        <strain evidence="3">Infravec2 EBRE</strain>
    </source>
</reference>
<reference evidence="2" key="2">
    <citation type="submission" date="2022-08" db="UniProtKB">
        <authorList>
            <consortium name="EnsemblMetazoa"/>
        </authorList>
    </citation>
    <scope>IDENTIFICATION</scope>
    <source>
        <strain evidence="2">EBRO</strain>
    </source>
</reference>
<dbReference type="Gene3D" id="1.25.10.10">
    <property type="entry name" value="Leucine-rich Repeat Variant"/>
    <property type="match status" value="1"/>
</dbReference>
<dbReference type="GO" id="GO:0035556">
    <property type="term" value="P:intracellular signal transduction"/>
    <property type="evidence" value="ECO:0007669"/>
    <property type="project" value="TreeGrafter"/>
</dbReference>
<dbReference type="InterPro" id="IPR011989">
    <property type="entry name" value="ARM-like"/>
</dbReference>